<organism evidence="1 2">
    <name type="scientific">Helicobacter pullorum MIT 98-5489</name>
    <dbReference type="NCBI Taxonomy" id="537972"/>
    <lineage>
        <taxon>Bacteria</taxon>
        <taxon>Pseudomonadati</taxon>
        <taxon>Campylobacterota</taxon>
        <taxon>Epsilonproteobacteria</taxon>
        <taxon>Campylobacterales</taxon>
        <taxon>Helicobacteraceae</taxon>
        <taxon>Helicobacter</taxon>
    </lineage>
</organism>
<reference evidence="2" key="1">
    <citation type="journal article" date="2014" name="Genome Announc.">
        <title>Draft genome sequences of six enterohepatic helicobacter species isolated from humans and one from rhesus macaques.</title>
        <authorList>
            <person name="Shen Z."/>
            <person name="Sheh A."/>
            <person name="Young S.K."/>
            <person name="Abouelliel A."/>
            <person name="Ward D.V."/>
            <person name="Earl A.M."/>
            <person name="Fox J.G."/>
        </authorList>
    </citation>
    <scope>NUCLEOTIDE SEQUENCE [LARGE SCALE GENOMIC DNA]</scope>
    <source>
        <strain evidence="2">MIT 98-5489</strain>
    </source>
</reference>
<dbReference type="HOGENOM" id="CLU_2770234_0_0_7"/>
<dbReference type="AlphaFoldDB" id="C5EX69"/>
<name>C5EX69_9HELI</name>
<gene>
    <name evidence="1" type="ORF">HPMG_00070</name>
</gene>
<sequence>MLRVAKYEYKKNPHKFGFEEFKAILDISKKVFDGEICDYKSNQYIASDNGVYVIENFQIIERLNNRYSK</sequence>
<accession>C5EX69</accession>
<evidence type="ECO:0000313" key="1">
    <source>
        <dbReference type="EMBL" id="EEQ62613.1"/>
    </source>
</evidence>
<dbReference type="EMBL" id="DS990441">
    <property type="protein sequence ID" value="EEQ62613.1"/>
    <property type="molecule type" value="Genomic_DNA"/>
</dbReference>
<evidence type="ECO:0000313" key="2">
    <source>
        <dbReference type="Proteomes" id="UP000003953"/>
    </source>
</evidence>
<dbReference type="Proteomes" id="UP000003953">
    <property type="component" value="Unassembled WGS sequence"/>
</dbReference>
<proteinExistence type="predicted"/>
<protein>
    <submittedName>
        <fullName evidence="1">Uncharacterized protein</fullName>
    </submittedName>
</protein>
<keyword evidence="2" id="KW-1185">Reference proteome</keyword>